<dbReference type="EMBL" id="LATX01001978">
    <property type="protein sequence ID" value="KTB35798.1"/>
    <property type="molecule type" value="Genomic_DNA"/>
</dbReference>
<dbReference type="AlphaFoldDB" id="A0A0W0FHP8"/>
<name>A0A0W0FHP8_MONRR</name>
<evidence type="ECO:0000313" key="2">
    <source>
        <dbReference type="Proteomes" id="UP000054988"/>
    </source>
</evidence>
<sequence length="29" mass="3280">MKPCSPCLSLICPILRKFDDRKGNIWSGT</sequence>
<comment type="caution">
    <text evidence="1">The sequence shown here is derived from an EMBL/GenBank/DDBJ whole genome shotgun (WGS) entry which is preliminary data.</text>
</comment>
<gene>
    <name evidence="1" type="ORF">WG66_11625</name>
</gene>
<proteinExistence type="predicted"/>
<dbReference type="Proteomes" id="UP000054988">
    <property type="component" value="Unassembled WGS sequence"/>
</dbReference>
<reference evidence="1 2" key="1">
    <citation type="submission" date="2015-12" db="EMBL/GenBank/DDBJ databases">
        <title>Draft genome sequence of Moniliophthora roreri, the causal agent of frosty pod rot of cacao.</title>
        <authorList>
            <person name="Aime M.C."/>
            <person name="Diaz-Valderrama J.R."/>
            <person name="Kijpornyongpan T."/>
            <person name="Phillips-Mora W."/>
        </authorList>
    </citation>
    <scope>NUCLEOTIDE SEQUENCE [LARGE SCALE GENOMIC DNA]</scope>
    <source>
        <strain evidence="1 2">MCA 2952</strain>
    </source>
</reference>
<protein>
    <submittedName>
        <fullName evidence="1">Uncharacterized protein</fullName>
    </submittedName>
</protein>
<accession>A0A0W0FHP8</accession>
<organism evidence="1 2">
    <name type="scientific">Moniliophthora roreri</name>
    <name type="common">Frosty pod rot fungus</name>
    <name type="synonym">Monilia roreri</name>
    <dbReference type="NCBI Taxonomy" id="221103"/>
    <lineage>
        <taxon>Eukaryota</taxon>
        <taxon>Fungi</taxon>
        <taxon>Dikarya</taxon>
        <taxon>Basidiomycota</taxon>
        <taxon>Agaricomycotina</taxon>
        <taxon>Agaricomycetes</taxon>
        <taxon>Agaricomycetidae</taxon>
        <taxon>Agaricales</taxon>
        <taxon>Marasmiineae</taxon>
        <taxon>Marasmiaceae</taxon>
        <taxon>Moniliophthora</taxon>
    </lineage>
</organism>
<evidence type="ECO:0000313" key="1">
    <source>
        <dbReference type="EMBL" id="KTB35798.1"/>
    </source>
</evidence>